<comment type="caution">
    <text evidence="1">The sequence shown here is derived from an EMBL/GenBank/DDBJ whole genome shotgun (WGS) entry which is preliminary data.</text>
</comment>
<name>A0A401UX69_9CELL</name>
<accession>A0A401UX69</accession>
<evidence type="ECO:0000313" key="2">
    <source>
        <dbReference type="Proteomes" id="UP000288246"/>
    </source>
</evidence>
<dbReference type="AlphaFoldDB" id="A0A401UX69"/>
<reference evidence="1 2" key="1">
    <citation type="submission" date="2018-11" db="EMBL/GenBank/DDBJ databases">
        <title>Draft genome sequence of Cellulomonas takizawaensis strain TKZ-21.</title>
        <authorList>
            <person name="Yamamura H."/>
            <person name="Hayashi T."/>
            <person name="Hamada M."/>
            <person name="Serisawa Y."/>
            <person name="Matsuyama K."/>
            <person name="Nakagawa Y."/>
            <person name="Otoguro M."/>
            <person name="Yanagida F."/>
            <person name="Hayakawa M."/>
        </authorList>
    </citation>
    <scope>NUCLEOTIDE SEQUENCE [LARGE SCALE GENOMIC DNA]</scope>
    <source>
        <strain evidence="1 2">TKZ-21</strain>
    </source>
</reference>
<keyword evidence="2" id="KW-1185">Reference proteome</keyword>
<dbReference type="EMBL" id="BHYL01000059">
    <property type="protein sequence ID" value="GCD19286.1"/>
    <property type="molecule type" value="Genomic_DNA"/>
</dbReference>
<gene>
    <name evidence="1" type="ORF">CTKZ_08480</name>
</gene>
<proteinExistence type="predicted"/>
<protein>
    <submittedName>
        <fullName evidence="1">Uncharacterized protein</fullName>
    </submittedName>
</protein>
<organism evidence="1 2">
    <name type="scientific">Cellulomonas algicola</name>
    <dbReference type="NCBI Taxonomy" id="2071633"/>
    <lineage>
        <taxon>Bacteria</taxon>
        <taxon>Bacillati</taxon>
        <taxon>Actinomycetota</taxon>
        <taxon>Actinomycetes</taxon>
        <taxon>Micrococcales</taxon>
        <taxon>Cellulomonadaceae</taxon>
        <taxon>Cellulomonas</taxon>
    </lineage>
</organism>
<evidence type="ECO:0000313" key="1">
    <source>
        <dbReference type="EMBL" id="GCD19286.1"/>
    </source>
</evidence>
<sequence>MVSRFGFLLHDDSFAPRGTRQCRGVPMRAVDRGVERHRPIDVSRGICLHEQRSEDVTLALLHGLPRPELHRQIAPGNPGAIALHDALDNLAMVAERTALSAQRWTEPGVRSAPIGRA</sequence>
<dbReference type="Proteomes" id="UP000288246">
    <property type="component" value="Unassembled WGS sequence"/>
</dbReference>